<dbReference type="InterPro" id="IPR036890">
    <property type="entry name" value="HATPase_C_sf"/>
</dbReference>
<keyword evidence="5" id="KW-0472">Membrane</keyword>
<evidence type="ECO:0000256" key="4">
    <source>
        <dbReference type="ARBA" id="ARBA00022777"/>
    </source>
</evidence>
<dbReference type="Gene3D" id="6.10.340.10">
    <property type="match status" value="1"/>
</dbReference>
<keyword evidence="3" id="KW-0808">Transferase</keyword>
<gene>
    <name evidence="7" type="ORF">GNE07_25305</name>
</gene>
<dbReference type="SUPFAM" id="SSF55874">
    <property type="entry name" value="ATPase domain of HSP90 chaperone/DNA topoisomerase II/histidine kinase"/>
    <property type="match status" value="1"/>
</dbReference>
<evidence type="ECO:0000313" key="7">
    <source>
        <dbReference type="EMBL" id="MUB66342.1"/>
    </source>
</evidence>
<protein>
    <submittedName>
        <fullName evidence="7">HAMP domain-containing protein</fullName>
    </submittedName>
</protein>
<dbReference type="InterPro" id="IPR003594">
    <property type="entry name" value="HATPase_dom"/>
</dbReference>
<name>A0AAW9WQ90_9FIRM</name>
<dbReference type="SUPFAM" id="SSF158472">
    <property type="entry name" value="HAMP domain-like"/>
    <property type="match status" value="1"/>
</dbReference>
<evidence type="ECO:0000259" key="6">
    <source>
        <dbReference type="PROSITE" id="PS50885"/>
    </source>
</evidence>
<dbReference type="Proteomes" id="UP000434223">
    <property type="component" value="Unassembled WGS sequence"/>
</dbReference>
<comment type="subcellular location">
    <subcellularLocation>
        <location evidence="1">Membrane</location>
    </subcellularLocation>
</comment>
<proteinExistence type="predicted"/>
<dbReference type="InterPro" id="IPR003660">
    <property type="entry name" value="HAMP_dom"/>
</dbReference>
<dbReference type="GO" id="GO:0000155">
    <property type="term" value="F:phosphorelay sensor kinase activity"/>
    <property type="evidence" value="ECO:0007669"/>
    <property type="project" value="InterPro"/>
</dbReference>
<dbReference type="PANTHER" id="PTHR34220:SF7">
    <property type="entry name" value="SENSOR HISTIDINE KINASE YPDA"/>
    <property type="match status" value="1"/>
</dbReference>
<dbReference type="CDD" id="cd06225">
    <property type="entry name" value="HAMP"/>
    <property type="match status" value="1"/>
</dbReference>
<dbReference type="PROSITE" id="PS50885">
    <property type="entry name" value="HAMP"/>
    <property type="match status" value="1"/>
</dbReference>
<evidence type="ECO:0000256" key="2">
    <source>
        <dbReference type="ARBA" id="ARBA00022553"/>
    </source>
</evidence>
<evidence type="ECO:0000256" key="3">
    <source>
        <dbReference type="ARBA" id="ARBA00022679"/>
    </source>
</evidence>
<dbReference type="SMART" id="SM00304">
    <property type="entry name" value="HAMP"/>
    <property type="match status" value="1"/>
</dbReference>
<dbReference type="Gene3D" id="3.30.565.10">
    <property type="entry name" value="Histidine kinase-like ATPase, C-terminal domain"/>
    <property type="match status" value="1"/>
</dbReference>
<sequence>MKWFMKFGIWKKTLTILVAIYCVTFLISGAVSLMIYSNLQRQVVMDSVNQTLQEKNDVLVNYFEQIDGIAYNLSYSNWMQQIFFFESDDRRRQECINTLKKNMGRSSFLYNNIQFALETVNGTQIAGNEMTYFDYNFHVEHQFWYGELMENEKYMLIGDEQLCYYSGYRDSITMIYQVKNYETLELAAYFLVRIPLKNIEALIQENYIEGESVTLSFPQHNLFLGGSEGNEERDHAKSSNYSYEQQKNLRINHKNMVIQAGRAWSSVHADNTGIWSFAALIMIVVAALMAVIAFMISRYLTRPILKCKEAMSEIQANHIGITLDNPYQDEIGELITGFNEMSVSIYDLIKTNQNISLIQKETEIKMLERQINPHFLFNTLELISGLILDEKEEEAISLCGNLGQLYRYNLRQEKWIQLREEIEYTKRYLEIMQYKVENLETFYDIEDEVLEEKVIKAILQPLVENSTRHGFRDKAGECCIAIQAKRRGCGLILEVMDNGNGMSEEQLCQLNRDIEKIKENPDNRLAESKHIGVKNVFQRLYLEYRENLEFKISSRIGFGVKIEIVIKDPDRGEDAGV</sequence>
<dbReference type="Pfam" id="PF02518">
    <property type="entry name" value="HATPase_c"/>
    <property type="match status" value="1"/>
</dbReference>
<reference evidence="7 8" key="1">
    <citation type="submission" date="2019-09" db="EMBL/GenBank/DDBJ databases">
        <title>Draft genome sequencing of Hungatella hathewayi 123Y-2.</title>
        <authorList>
            <person name="Lv Q."/>
            <person name="Li S."/>
        </authorList>
    </citation>
    <scope>NUCLEOTIDE SEQUENCE [LARGE SCALE GENOMIC DNA]</scope>
    <source>
        <strain evidence="7 8">123Y-2</strain>
    </source>
</reference>
<comment type="caution">
    <text evidence="7">The sequence shown here is derived from an EMBL/GenBank/DDBJ whole genome shotgun (WGS) entry which is preliminary data.</text>
</comment>
<feature type="domain" description="HAMP" evidence="6">
    <location>
        <begin position="298"/>
        <end position="350"/>
    </location>
</feature>
<dbReference type="RefSeq" id="WP_155560970.1">
    <property type="nucleotide sequence ID" value="NZ_JBDMEG010000005.1"/>
</dbReference>
<feature type="transmembrane region" description="Helical" evidence="5">
    <location>
        <begin position="274"/>
        <end position="296"/>
    </location>
</feature>
<dbReference type="InterPro" id="IPR050640">
    <property type="entry name" value="Bact_2-comp_sensor_kinase"/>
</dbReference>
<keyword evidence="5" id="KW-1133">Transmembrane helix</keyword>
<dbReference type="InterPro" id="IPR010559">
    <property type="entry name" value="Sig_transdc_His_kin_internal"/>
</dbReference>
<accession>A0AAW9WQ90</accession>
<keyword evidence="2" id="KW-0597">Phosphoprotein</keyword>
<keyword evidence="5" id="KW-0812">Transmembrane</keyword>
<organism evidence="7 8">
    <name type="scientific">Hungatella hathewayi</name>
    <dbReference type="NCBI Taxonomy" id="154046"/>
    <lineage>
        <taxon>Bacteria</taxon>
        <taxon>Bacillati</taxon>
        <taxon>Bacillota</taxon>
        <taxon>Clostridia</taxon>
        <taxon>Lachnospirales</taxon>
        <taxon>Lachnospiraceae</taxon>
        <taxon>Hungatella</taxon>
    </lineage>
</organism>
<dbReference type="PANTHER" id="PTHR34220">
    <property type="entry name" value="SENSOR HISTIDINE KINASE YPDA"/>
    <property type="match status" value="1"/>
</dbReference>
<dbReference type="Pfam" id="PF00672">
    <property type="entry name" value="HAMP"/>
    <property type="match status" value="1"/>
</dbReference>
<dbReference type="AlphaFoldDB" id="A0AAW9WQ90"/>
<keyword evidence="4" id="KW-0418">Kinase</keyword>
<evidence type="ECO:0000313" key="8">
    <source>
        <dbReference type="Proteomes" id="UP000434223"/>
    </source>
</evidence>
<dbReference type="Pfam" id="PF06580">
    <property type="entry name" value="His_kinase"/>
    <property type="match status" value="1"/>
</dbReference>
<dbReference type="EMBL" id="WNME01000025">
    <property type="protein sequence ID" value="MUB66342.1"/>
    <property type="molecule type" value="Genomic_DNA"/>
</dbReference>
<evidence type="ECO:0000256" key="5">
    <source>
        <dbReference type="SAM" id="Phobius"/>
    </source>
</evidence>
<evidence type="ECO:0000256" key="1">
    <source>
        <dbReference type="ARBA" id="ARBA00004370"/>
    </source>
</evidence>
<dbReference type="GO" id="GO:0016020">
    <property type="term" value="C:membrane"/>
    <property type="evidence" value="ECO:0007669"/>
    <property type="project" value="UniProtKB-SubCell"/>
</dbReference>